<feature type="chain" id="PRO_5043796239" evidence="2">
    <location>
        <begin position="23"/>
        <end position="629"/>
    </location>
</feature>
<name>A0AAV0BTE8_PHAPC</name>
<reference evidence="3" key="1">
    <citation type="submission" date="2022-06" db="EMBL/GenBank/DDBJ databases">
        <authorList>
            <consortium name="SYNGENTA / RWTH Aachen University"/>
        </authorList>
    </citation>
    <scope>NUCLEOTIDE SEQUENCE</scope>
</reference>
<keyword evidence="2" id="KW-0732">Signal</keyword>
<feature type="region of interest" description="Disordered" evidence="1">
    <location>
        <begin position="408"/>
        <end position="429"/>
    </location>
</feature>
<comment type="caution">
    <text evidence="3">The sequence shown here is derived from an EMBL/GenBank/DDBJ whole genome shotgun (WGS) entry which is preliminary data.</text>
</comment>
<evidence type="ECO:0000256" key="1">
    <source>
        <dbReference type="SAM" id="MobiDB-lite"/>
    </source>
</evidence>
<dbReference type="AlphaFoldDB" id="A0AAV0BTE8"/>
<dbReference type="Proteomes" id="UP001153365">
    <property type="component" value="Unassembled WGS sequence"/>
</dbReference>
<protein>
    <submittedName>
        <fullName evidence="3">Expressed protein</fullName>
    </submittedName>
</protein>
<sequence>MISLRNQLIFCLNPTMILMVRAVKGFFPMESVGEEGKYLSLDSASKISNGISNLQQNIQDDKQNYLATTTYPSNRYSLKQMAKEHHNWEEEDISLIHEWSIPSSPPESVFLIEKPHEIPHGESALPHSAYMNHETLIDQPSNFQEELNFYLEDPRNSEPAEDLTDPFHWKETYPDEGSFKDQASSSNTIQHKFYGDLHDGNHINSVPHFDKFWSPSPFFLPLENPYLQITHNEPMPENPAFHFTQNDLGNSPPLSEMRNRVNQNQDLEDLIINPASSKPNYGSINTYPDKYIDNDHLITGNKKSRKALKRKAKLELTDDYSITGNKKKLKAPKRKSKLELTEEISKEREDLINVIRSHFSTHSSKTKQYFSVERDHGFMSIKNLKKTPEMEAKYKNYFDRKAFNFINGNGPRKGEKTNTGAKNPFENSDSSDYSKMKTYKITKYILENESDDFNLLRSATNQLAYSHVADALPRYIENISIIGIHIMKIISKKYRKNPVSEKFGNDQSLIEYTKRFWEFCFDDNGVTEGGLKLFFKSIKDGNSEDDINRFLSMGFTKSRNIPAKIFLEISSKIKKNPDRERIYMFAWYFTFFRTEVYYPELVLKANYKPGNYLKQFIEGGILHIIQNQN</sequence>
<proteinExistence type="predicted"/>
<dbReference type="EMBL" id="CALTRL010006391">
    <property type="protein sequence ID" value="CAH7690776.1"/>
    <property type="molecule type" value="Genomic_DNA"/>
</dbReference>
<keyword evidence="4" id="KW-1185">Reference proteome</keyword>
<evidence type="ECO:0000256" key="2">
    <source>
        <dbReference type="SAM" id="SignalP"/>
    </source>
</evidence>
<evidence type="ECO:0000313" key="4">
    <source>
        <dbReference type="Proteomes" id="UP001153365"/>
    </source>
</evidence>
<feature type="compositionally biased region" description="Polar residues" evidence="1">
    <location>
        <begin position="417"/>
        <end position="429"/>
    </location>
</feature>
<accession>A0AAV0BTE8</accession>
<evidence type="ECO:0000313" key="3">
    <source>
        <dbReference type="EMBL" id="CAH7690776.1"/>
    </source>
</evidence>
<gene>
    <name evidence="3" type="ORF">PPACK8108_LOCUS26213</name>
</gene>
<feature type="signal peptide" evidence="2">
    <location>
        <begin position="1"/>
        <end position="22"/>
    </location>
</feature>
<organism evidence="3 4">
    <name type="scientific">Phakopsora pachyrhizi</name>
    <name type="common">Asian soybean rust disease fungus</name>
    <dbReference type="NCBI Taxonomy" id="170000"/>
    <lineage>
        <taxon>Eukaryota</taxon>
        <taxon>Fungi</taxon>
        <taxon>Dikarya</taxon>
        <taxon>Basidiomycota</taxon>
        <taxon>Pucciniomycotina</taxon>
        <taxon>Pucciniomycetes</taxon>
        <taxon>Pucciniales</taxon>
        <taxon>Phakopsoraceae</taxon>
        <taxon>Phakopsora</taxon>
    </lineage>
</organism>